<dbReference type="Gene3D" id="3.30.160.240">
    <property type="entry name" value="Rv1738"/>
    <property type="match status" value="1"/>
</dbReference>
<keyword evidence="2" id="KW-1185">Reference proteome</keyword>
<dbReference type="Pfam" id="PF08962">
    <property type="entry name" value="Rv2632c-like"/>
    <property type="match status" value="1"/>
</dbReference>
<dbReference type="EMBL" id="SIXH01000631">
    <property type="protein sequence ID" value="TBO54973.1"/>
    <property type="molecule type" value="Genomic_DNA"/>
</dbReference>
<protein>
    <submittedName>
        <fullName evidence="1">DUF1876 domain-containing protein</fullName>
    </submittedName>
</protein>
<comment type="caution">
    <text evidence="1">The sequence shown here is derived from an EMBL/GenBank/DDBJ whole genome shotgun (WGS) entry which is preliminary data.</text>
</comment>
<dbReference type="SUPFAM" id="SSF143212">
    <property type="entry name" value="Rv2632c-like"/>
    <property type="match status" value="1"/>
</dbReference>
<gene>
    <name evidence="1" type="ORF">EYS09_35690</name>
</gene>
<accession>A0A4Q9HJV7</accession>
<dbReference type="InterPro" id="IPR015057">
    <property type="entry name" value="Rv2632c-like"/>
</dbReference>
<dbReference type="InterPro" id="IPR038070">
    <property type="entry name" value="Rv2632c-like_sf"/>
</dbReference>
<reference evidence="1 2" key="1">
    <citation type="submission" date="2019-02" db="EMBL/GenBank/DDBJ databases">
        <title>Draft Genome Sequence of Streptomyces sp. AM-2504, identified by 16S rRNA comparative analysis as a Streptomyces Kasugaensis strain.</title>
        <authorList>
            <person name="Napolioni V."/>
            <person name="Giuliodori A.M."/>
            <person name="Spurio R."/>
            <person name="Fabbretti A."/>
        </authorList>
    </citation>
    <scope>NUCLEOTIDE SEQUENCE [LARGE SCALE GENOMIC DNA]</scope>
    <source>
        <strain evidence="1 2">AM-2504</strain>
    </source>
</reference>
<evidence type="ECO:0000313" key="2">
    <source>
        <dbReference type="Proteomes" id="UP000292452"/>
    </source>
</evidence>
<proteinExistence type="predicted"/>
<dbReference type="AlphaFoldDB" id="A0A4Q9HJV7"/>
<sequence>MWPAGLGATISGGHRTRCARRLPVTGTKSWQAQIDITETDSEVTAEARLSGTNGAPLVGNGTALCNPADENVPAIGDELAVARALSHLSHQLLNAAADDIEAHTHKPVERLRP</sequence>
<dbReference type="Proteomes" id="UP000292452">
    <property type="component" value="Unassembled WGS sequence"/>
</dbReference>
<evidence type="ECO:0000313" key="1">
    <source>
        <dbReference type="EMBL" id="TBO54973.1"/>
    </source>
</evidence>
<name>A0A4Q9HJV7_STRKA</name>
<organism evidence="1 2">
    <name type="scientific">Streptomyces kasugaensis</name>
    <dbReference type="NCBI Taxonomy" id="1946"/>
    <lineage>
        <taxon>Bacteria</taxon>
        <taxon>Bacillati</taxon>
        <taxon>Actinomycetota</taxon>
        <taxon>Actinomycetes</taxon>
        <taxon>Kitasatosporales</taxon>
        <taxon>Streptomycetaceae</taxon>
        <taxon>Streptomyces</taxon>
    </lineage>
</organism>